<sequence length="91" mass="9914">MKRIVVEVNQIATFAMTGKIVDVARAVVRSDKIVGLVETVDGFVKLTIKTSDEALPFTVVINNDFDEVADFMVELIPSVLLGGLWPYSSIG</sequence>
<evidence type="ECO:0000313" key="1">
    <source>
        <dbReference type="EMBL" id="AHI61057.1"/>
    </source>
</evidence>
<dbReference type="KEGG" id="vg:18502417"/>
<dbReference type="EMBL" id="KJ101592">
    <property type="protein sequence ID" value="AHI61057.1"/>
    <property type="molecule type" value="Genomic_DNA"/>
</dbReference>
<dbReference type="GeneID" id="18502417"/>
<protein>
    <submittedName>
        <fullName evidence="1">Uncharacterized protein</fullName>
    </submittedName>
</protein>
<name>W6ASK2_9CAUD</name>
<keyword evidence="2" id="KW-1185">Reference proteome</keyword>
<accession>W6ASK2</accession>
<evidence type="ECO:0000313" key="2">
    <source>
        <dbReference type="Proteomes" id="UP000019300"/>
    </source>
</evidence>
<gene>
    <name evidence="1" type="ORF">PG7_154</name>
</gene>
<dbReference type="Proteomes" id="UP000019300">
    <property type="component" value="Segment"/>
</dbReference>
<dbReference type="RefSeq" id="YP_009005418.1">
    <property type="nucleotide sequence ID" value="NC_023561.1"/>
</dbReference>
<proteinExistence type="predicted"/>
<reference evidence="1 2" key="1">
    <citation type="submission" date="2014-01" db="EMBL/GenBank/DDBJ databases">
        <title>Characterization of a Potential Antibacterial Agent, phage PG7, for the Treatment of Enterobacter cloacae Infection in Mice.</title>
        <authorList>
            <person name="Wang S.W."/>
            <person name="Jin J."/>
            <person name="Chen S.J."/>
            <person name="Zhang G."/>
            <person name="Li Z.J."/>
            <person name="Li Y.H."/>
            <person name="Wang X.T."/>
            <person name="Wang J."/>
            <person name="Wang S.M."/>
            <person name="Wang Z.Q."/>
            <person name="Zhao G.Q."/>
        </authorList>
    </citation>
    <scope>NUCLEOTIDE SEQUENCE [LARGE SCALE GENOMIC DNA]</scope>
</reference>
<organism evidence="1 2">
    <name type="scientific">Enterobacter phage PG7</name>
    <dbReference type="NCBI Taxonomy" id="1455074"/>
    <lineage>
        <taxon>Viruses</taxon>
        <taxon>Duplodnaviria</taxon>
        <taxon>Heunggongvirae</taxon>
        <taxon>Uroviricota</taxon>
        <taxon>Caudoviricetes</taxon>
        <taxon>Pantevenvirales</taxon>
        <taxon>Straboviridae</taxon>
        <taxon>Tevenvirinae</taxon>
        <taxon>Karamvirus</taxon>
        <taxon>Karamvirus pg7</taxon>
    </lineage>
</organism>